<feature type="domain" description="XS" evidence="5">
    <location>
        <begin position="347"/>
        <end position="461"/>
    </location>
</feature>
<dbReference type="PANTHER" id="PTHR46602:SF1">
    <property type="entry name" value="PROTEIN SUPPRESSOR OF GENE SILENCING 3"/>
    <property type="match status" value="1"/>
</dbReference>
<evidence type="ECO:0000256" key="2">
    <source>
        <dbReference type="ARBA" id="ARBA00023158"/>
    </source>
</evidence>
<dbReference type="Gene3D" id="3.30.70.2890">
    <property type="entry name" value="XS domain"/>
    <property type="match status" value="1"/>
</dbReference>
<feature type="compositionally biased region" description="Polar residues" evidence="4">
    <location>
        <begin position="13"/>
        <end position="24"/>
    </location>
</feature>
<dbReference type="PANTHER" id="PTHR46602">
    <property type="entry name" value="PROTEIN SUPPRESSOR OF GENE SILENCING 3"/>
    <property type="match status" value="1"/>
</dbReference>
<keyword evidence="1" id="KW-0175">Coiled coil</keyword>
<dbReference type="InterPro" id="IPR005380">
    <property type="entry name" value="XS_domain"/>
</dbReference>
<dbReference type="GO" id="GO:0031047">
    <property type="term" value="P:regulatory ncRNA-mediated gene silencing"/>
    <property type="evidence" value="ECO:0007669"/>
    <property type="project" value="UniProtKB-KW"/>
</dbReference>
<dbReference type="OMA" id="THANTKR"/>
<evidence type="ECO:0000259" key="5">
    <source>
        <dbReference type="Pfam" id="PF03468"/>
    </source>
</evidence>
<gene>
    <name evidence="7" type="ORF">GSMUA_319160.1</name>
</gene>
<protein>
    <submittedName>
        <fullName evidence="7">(wild Malaysian banana) hypothetical protein</fullName>
    </submittedName>
</protein>
<proteinExistence type="inferred from homology"/>
<evidence type="ECO:0000256" key="1">
    <source>
        <dbReference type="ARBA" id="ARBA00023054"/>
    </source>
</evidence>
<organism evidence="8 9">
    <name type="scientific">Musa acuminata subsp. malaccensis</name>
    <name type="common">Wild banana</name>
    <name type="synonym">Musa malaccensis</name>
    <dbReference type="NCBI Taxonomy" id="214687"/>
    <lineage>
        <taxon>Eukaryota</taxon>
        <taxon>Viridiplantae</taxon>
        <taxon>Streptophyta</taxon>
        <taxon>Embryophyta</taxon>
        <taxon>Tracheophyta</taxon>
        <taxon>Spermatophyta</taxon>
        <taxon>Magnoliopsida</taxon>
        <taxon>Liliopsida</taxon>
        <taxon>Zingiberales</taxon>
        <taxon>Musaceae</taxon>
        <taxon>Musa</taxon>
    </lineage>
</organism>
<dbReference type="InterPro" id="IPR005381">
    <property type="entry name" value="Znf-XS_domain"/>
</dbReference>
<dbReference type="InParanoid" id="A0A804KWV0"/>
<accession>A0A804KWV0</accession>
<dbReference type="EnsemblPlants" id="Ma10_t16240.1">
    <property type="protein sequence ID" value="Ma10_p16240.1"/>
    <property type="gene ID" value="Ma10_g16240"/>
</dbReference>
<dbReference type="OrthoDB" id="1936239at2759"/>
<evidence type="ECO:0000313" key="8">
    <source>
        <dbReference type="EnsemblPlants" id="Ma10_p16240.1"/>
    </source>
</evidence>
<dbReference type="InterPro" id="IPR038588">
    <property type="entry name" value="XS_domain_sf"/>
</dbReference>
<feature type="compositionally biased region" description="Acidic residues" evidence="4">
    <location>
        <begin position="212"/>
        <end position="230"/>
    </location>
</feature>
<evidence type="ECO:0000256" key="3">
    <source>
        <dbReference type="ARBA" id="ARBA00024022"/>
    </source>
</evidence>
<evidence type="ECO:0000313" key="9">
    <source>
        <dbReference type="Proteomes" id="UP000012960"/>
    </source>
</evidence>
<name>A0A804KWV0_MUSAM</name>
<comment type="similarity">
    <text evidence="3">Belongs to the SGS3 family.</text>
</comment>
<dbReference type="Pfam" id="PF03468">
    <property type="entry name" value="XS"/>
    <property type="match status" value="1"/>
</dbReference>
<dbReference type="GO" id="GO:0051607">
    <property type="term" value="P:defense response to virus"/>
    <property type="evidence" value="ECO:0007669"/>
    <property type="project" value="InterPro"/>
</dbReference>
<feature type="compositionally biased region" description="Low complexity" evidence="4">
    <location>
        <begin position="193"/>
        <end position="202"/>
    </location>
</feature>
<dbReference type="AlphaFoldDB" id="A0A804KWV0"/>
<dbReference type="Gramene" id="Ma10_t16240.1">
    <property type="protein sequence ID" value="Ma10_p16240.1"/>
    <property type="gene ID" value="Ma10_g16240"/>
</dbReference>
<feature type="domain" description="Zinc finger-XS" evidence="6">
    <location>
        <begin position="276"/>
        <end position="314"/>
    </location>
</feature>
<feature type="compositionally biased region" description="Polar residues" evidence="4">
    <location>
        <begin position="115"/>
        <end position="147"/>
    </location>
</feature>
<dbReference type="Proteomes" id="UP000012960">
    <property type="component" value="Unplaced"/>
</dbReference>
<reference evidence="7" key="1">
    <citation type="submission" date="2021-03" db="EMBL/GenBank/DDBJ databases">
        <authorList>
            <consortium name="Genoscope - CEA"/>
            <person name="William W."/>
        </authorList>
    </citation>
    <scope>NUCLEOTIDE SEQUENCE</scope>
    <source>
        <strain evidence="7">Doubled-haploid Pahang</strain>
    </source>
</reference>
<dbReference type="InterPro" id="IPR044287">
    <property type="entry name" value="SGS3"/>
</dbReference>
<dbReference type="EMBL" id="HG996476">
    <property type="protein sequence ID" value="CAG1853690.1"/>
    <property type="molecule type" value="Genomic_DNA"/>
</dbReference>
<sequence>MNPREHIGKAFDASSSANGGNPSLKSKGVEESSSTKGDHKADQMSMDMADVSIASQEEGWEVYGKKSKKRAGSSGRGTITTASGPKPWGSSPNAPRSWGQSDGLPRQRWGANGGTARTSGSNWAQANASHRPTSKVNPKRQPTSKGLETQHMALPPVIPSQLQHGWNWAARGDFSGSQPKSDEFISNHLPQNDSSGGCDSDSNAMTQKSGDVLDDDDDDDDLVEDSDDNFSDGYDSDASQKTHKTRKKSKPFRGFFEDLDKLTNEEINEQMRQWHCPACHNGPGEIVWYKGLQPLLTHANTKRAARVKLHQELALLLEEELHHRGTSPVPAGEVFGKWKGLQETTTDREIVWPPMVVIMNTLLEQDENEMWIGMGRKELVEYFSSYAAVKACHSYGPRGHRGMSVLIFEPTAVGYLEAEQLHNHFAEQGKDRDAWEHRRILFSAGGKRQLYGYLANKEDVDVFNHDSHGKHRLKFEMRSYEEMVVIPMKQMNEDNQQLIWLKNKVVKQEQQSKVLKETIGVVTQRWRETVEENIIVRRRSKMQHEENKEEMDYQEKFFNEQIEKIRNNTI</sequence>
<keyword evidence="9" id="KW-1185">Reference proteome</keyword>
<feature type="compositionally biased region" description="Polar residues" evidence="4">
    <location>
        <begin position="90"/>
        <end position="100"/>
    </location>
</feature>
<dbReference type="Pfam" id="PF03470">
    <property type="entry name" value="zf-XS"/>
    <property type="match status" value="1"/>
</dbReference>
<evidence type="ECO:0000259" key="6">
    <source>
        <dbReference type="Pfam" id="PF03470"/>
    </source>
</evidence>
<reference evidence="8" key="2">
    <citation type="submission" date="2021-05" db="UniProtKB">
        <authorList>
            <consortium name="EnsemblPlants"/>
        </authorList>
    </citation>
    <scope>IDENTIFICATION</scope>
    <source>
        <strain evidence="8">subsp. malaccensis</strain>
    </source>
</reference>
<feature type="region of interest" description="Disordered" evidence="4">
    <location>
        <begin position="1"/>
        <end position="249"/>
    </location>
</feature>
<evidence type="ECO:0000256" key="4">
    <source>
        <dbReference type="SAM" id="MobiDB-lite"/>
    </source>
</evidence>
<evidence type="ECO:0000313" key="7">
    <source>
        <dbReference type="EMBL" id="CAG1853690.1"/>
    </source>
</evidence>
<keyword evidence="2" id="KW-0943">RNA-mediated gene silencing</keyword>